<dbReference type="PANTHER" id="PTHR46513:SF13">
    <property type="entry name" value="EGF-LIKE DOMAIN-CONTAINING PROTEIN"/>
    <property type="match status" value="1"/>
</dbReference>
<feature type="compositionally biased region" description="Polar residues" evidence="2">
    <location>
        <begin position="409"/>
        <end position="425"/>
    </location>
</feature>
<evidence type="ECO:0000256" key="1">
    <source>
        <dbReference type="PROSITE-ProRule" id="PRU00461"/>
    </source>
</evidence>
<dbReference type="Proteomes" id="UP001186944">
    <property type="component" value="Unassembled WGS sequence"/>
</dbReference>
<dbReference type="PANTHER" id="PTHR46513">
    <property type="entry name" value="VITELLOGENIN RECEPTOR-LIKE PROTEIN-RELATED-RELATED"/>
    <property type="match status" value="1"/>
</dbReference>
<dbReference type="SUPFAM" id="SSF63825">
    <property type="entry name" value="YWTD domain"/>
    <property type="match status" value="1"/>
</dbReference>
<keyword evidence="4" id="KW-1185">Reference proteome</keyword>
<evidence type="ECO:0000313" key="3">
    <source>
        <dbReference type="EMBL" id="KAK3088744.1"/>
    </source>
</evidence>
<accession>A0AA88XMS6</accession>
<reference evidence="3" key="1">
    <citation type="submission" date="2019-08" db="EMBL/GenBank/DDBJ databases">
        <title>The improved chromosome-level genome for the pearl oyster Pinctada fucata martensii using PacBio sequencing and Hi-C.</title>
        <authorList>
            <person name="Zheng Z."/>
        </authorList>
    </citation>
    <scope>NUCLEOTIDE SEQUENCE</scope>
    <source>
        <strain evidence="3">ZZ-2019</strain>
        <tissue evidence="3">Adductor muscle</tissue>
    </source>
</reference>
<dbReference type="InterPro" id="IPR000033">
    <property type="entry name" value="LDLR_classB_rpt"/>
</dbReference>
<feature type="region of interest" description="Disordered" evidence="2">
    <location>
        <begin position="382"/>
        <end position="425"/>
    </location>
</feature>
<dbReference type="AlphaFoldDB" id="A0AA88XMS6"/>
<gene>
    <name evidence="3" type="ORF">FSP39_023197</name>
</gene>
<feature type="repeat" description="LDL-receptor class B" evidence="1">
    <location>
        <begin position="104"/>
        <end position="149"/>
    </location>
</feature>
<dbReference type="SMART" id="SM00135">
    <property type="entry name" value="LY"/>
    <property type="match status" value="3"/>
</dbReference>
<sequence>MVVSLSPSFFYYGGLNVFQGDINTYPQQDYVYPGYFSFGDDTDVVAMKSDPTRNRLIYTNALNQNVMSLDHFSTWLNDSMIPRVIHKGLSDTFHGRIAYDWLTGNIYWTDNKYNWIAIQNADHMDPSSFKILVHEGVIAPGGITIDPISRHLFWAEHGASRTVIIRSDLEGKNWATIVTGLDWVPDIIADTSTRTLYWVDNNRNAIEKCSYDGSNRRVVYRSTDIEIAMSSLTLYKNYLCITEYMEEYVGCVDKTTGTVIWSDYVYDGYPWAMDMYSIQLHQQESRLQYDWIGKDLYWSYIDGNEGGITVASTLQRNQERTLFRNLPKPKNLVIYPHGRRGSEMFAHAKFVNAPNVPQMSDNTPRVDSAYDNIVDQKVAHQQNTTNAATASSDGLENPLYKAKNPPPTNENMNQNTYTTIEISKF</sequence>
<comment type="caution">
    <text evidence="3">The sequence shown here is derived from an EMBL/GenBank/DDBJ whole genome shotgun (WGS) entry which is preliminary data.</text>
</comment>
<dbReference type="Gene3D" id="2.120.10.30">
    <property type="entry name" value="TolB, C-terminal domain"/>
    <property type="match status" value="2"/>
</dbReference>
<protein>
    <submittedName>
        <fullName evidence="3">Uncharacterized protein</fullName>
    </submittedName>
</protein>
<feature type="compositionally biased region" description="Low complexity" evidence="2">
    <location>
        <begin position="382"/>
        <end position="392"/>
    </location>
</feature>
<feature type="repeat" description="LDL-receptor class B" evidence="1">
    <location>
        <begin position="194"/>
        <end position="238"/>
    </location>
</feature>
<evidence type="ECO:0000313" key="4">
    <source>
        <dbReference type="Proteomes" id="UP001186944"/>
    </source>
</evidence>
<dbReference type="InterPro" id="IPR050778">
    <property type="entry name" value="Cueball_EGF_LRP_Nidogen"/>
</dbReference>
<proteinExistence type="predicted"/>
<dbReference type="EMBL" id="VSWD01000011">
    <property type="protein sequence ID" value="KAK3088744.1"/>
    <property type="molecule type" value="Genomic_DNA"/>
</dbReference>
<organism evidence="3 4">
    <name type="scientific">Pinctada imbricata</name>
    <name type="common">Atlantic pearl-oyster</name>
    <name type="synonym">Pinctada martensii</name>
    <dbReference type="NCBI Taxonomy" id="66713"/>
    <lineage>
        <taxon>Eukaryota</taxon>
        <taxon>Metazoa</taxon>
        <taxon>Spiralia</taxon>
        <taxon>Lophotrochozoa</taxon>
        <taxon>Mollusca</taxon>
        <taxon>Bivalvia</taxon>
        <taxon>Autobranchia</taxon>
        <taxon>Pteriomorphia</taxon>
        <taxon>Pterioida</taxon>
        <taxon>Pterioidea</taxon>
        <taxon>Pteriidae</taxon>
        <taxon>Pinctada</taxon>
    </lineage>
</organism>
<dbReference type="PROSITE" id="PS51120">
    <property type="entry name" value="LDLRB"/>
    <property type="match status" value="2"/>
</dbReference>
<dbReference type="InterPro" id="IPR011042">
    <property type="entry name" value="6-blade_b-propeller_TolB-like"/>
</dbReference>
<name>A0AA88XMS6_PINIB</name>
<evidence type="ECO:0000256" key="2">
    <source>
        <dbReference type="SAM" id="MobiDB-lite"/>
    </source>
</evidence>